<keyword evidence="1" id="KW-0378">Hydrolase</keyword>
<dbReference type="EMBL" id="PTJD01000001">
    <property type="protein sequence ID" value="PPK98470.1"/>
    <property type="molecule type" value="Genomic_DNA"/>
</dbReference>
<dbReference type="GO" id="GO:0005975">
    <property type="term" value="P:carbohydrate metabolic process"/>
    <property type="evidence" value="ECO:0007669"/>
    <property type="project" value="InterPro"/>
</dbReference>
<organism evidence="4 5">
    <name type="scientific">Kineococcus xinjiangensis</name>
    <dbReference type="NCBI Taxonomy" id="512762"/>
    <lineage>
        <taxon>Bacteria</taxon>
        <taxon>Bacillati</taxon>
        <taxon>Actinomycetota</taxon>
        <taxon>Actinomycetes</taxon>
        <taxon>Kineosporiales</taxon>
        <taxon>Kineosporiaceae</taxon>
        <taxon>Kineococcus</taxon>
    </lineage>
</organism>
<dbReference type="CDD" id="cd11338">
    <property type="entry name" value="AmyAc_CMD"/>
    <property type="match status" value="1"/>
</dbReference>
<dbReference type="GO" id="GO:0004553">
    <property type="term" value="F:hydrolase activity, hydrolyzing O-glycosyl compounds"/>
    <property type="evidence" value="ECO:0007669"/>
    <property type="project" value="InterPro"/>
</dbReference>
<gene>
    <name evidence="4" type="ORF">CLV92_101165</name>
</gene>
<evidence type="ECO:0000313" key="4">
    <source>
        <dbReference type="EMBL" id="PPK98470.1"/>
    </source>
</evidence>
<dbReference type="Gene3D" id="2.60.40.10">
    <property type="entry name" value="Immunoglobulins"/>
    <property type="match status" value="1"/>
</dbReference>
<feature type="domain" description="Glycosyl hydrolase family 13 catalytic" evidence="3">
    <location>
        <begin position="131"/>
        <end position="520"/>
    </location>
</feature>
<dbReference type="RefSeq" id="WP_211290742.1">
    <property type="nucleotide sequence ID" value="NZ_PTJD01000001.1"/>
</dbReference>
<dbReference type="AlphaFoldDB" id="A0A2S6IW55"/>
<keyword evidence="2" id="KW-0326">Glycosidase</keyword>
<proteinExistence type="predicted"/>
<dbReference type="PANTHER" id="PTHR10357">
    <property type="entry name" value="ALPHA-AMYLASE FAMILY MEMBER"/>
    <property type="match status" value="1"/>
</dbReference>
<dbReference type="InterPro" id="IPR006047">
    <property type="entry name" value="GH13_cat_dom"/>
</dbReference>
<dbReference type="InterPro" id="IPR004185">
    <property type="entry name" value="Glyco_hydro_13_lg-like_dom"/>
</dbReference>
<evidence type="ECO:0000313" key="5">
    <source>
        <dbReference type="Proteomes" id="UP000239485"/>
    </source>
</evidence>
<dbReference type="PANTHER" id="PTHR10357:SF210">
    <property type="entry name" value="MALTODEXTRIN GLUCOSIDASE"/>
    <property type="match status" value="1"/>
</dbReference>
<sequence>MKISLTPHHDGSPRYVPRLPSALGETVRLRVRVPRSSPYAGVALRWVTDGEAAAETATVVAEDESDTWYEAQLPFENPVTRYRFVLLRADGGFDWLNGSGVHSYDPPDTFDFALTRFGTPPQWARAGVVYQIFPDRFARSADADARPVPAWAQPQPWDAEPAARGHLTSRQFYGGDLRGIEEHLDHLAELGVGTVYLTPVFPARSCHRYDAASFDEVDPLLGGDEALASLSAALHERGMRLVGDLTTNHTGDAHEWFTAARADARSVEAGYYLWRSHPDDYVSWLGVPSLPKLDWSSPELRKRFADGADSVVARWLQPPVSLDGWRIDVANMTGRHRDTDLAHDVARTVRGTMEAVRPDGLVVGELMHDGTADLTGDGWHAGMNYAGFTRPVWTWLAAPDNGVGYLGMPVTIPRRSGEDSARAMREFSAMVPWQVATSQWNSLDSHDTPRLLTLLRDEALVEVAVGLQMTYPGTPVVYAGDEWGLQGETGEHGRVPMPWDDPARRDPRLHELYRELIALRNDHPALQEGGMRWLLVSQDALAYLREDESESLLVLAARAEWEGAELPADLPGLDSAVLLRGGPDLQRDGTAVRLPGTGPALSVWRLR</sequence>
<reference evidence="4 5" key="1">
    <citation type="submission" date="2018-02" db="EMBL/GenBank/DDBJ databases">
        <title>Genomic Encyclopedia of Archaeal and Bacterial Type Strains, Phase II (KMG-II): from individual species to whole genera.</title>
        <authorList>
            <person name="Goeker M."/>
        </authorList>
    </citation>
    <scope>NUCLEOTIDE SEQUENCE [LARGE SCALE GENOMIC DNA]</scope>
    <source>
        <strain evidence="4 5">DSM 22857</strain>
    </source>
</reference>
<dbReference type="SUPFAM" id="SSF81296">
    <property type="entry name" value="E set domains"/>
    <property type="match status" value="1"/>
</dbReference>
<dbReference type="Proteomes" id="UP000239485">
    <property type="component" value="Unassembled WGS sequence"/>
</dbReference>
<dbReference type="InterPro" id="IPR017853">
    <property type="entry name" value="GH"/>
</dbReference>
<dbReference type="SMART" id="SM00642">
    <property type="entry name" value="Aamy"/>
    <property type="match status" value="1"/>
</dbReference>
<dbReference type="Pfam" id="PF00128">
    <property type="entry name" value="Alpha-amylase"/>
    <property type="match status" value="1"/>
</dbReference>
<keyword evidence="5" id="KW-1185">Reference proteome</keyword>
<name>A0A2S6IW55_9ACTN</name>
<accession>A0A2S6IW55</accession>
<comment type="caution">
    <text evidence="4">The sequence shown here is derived from an EMBL/GenBank/DDBJ whole genome shotgun (WGS) entry which is preliminary data.</text>
</comment>
<evidence type="ECO:0000256" key="1">
    <source>
        <dbReference type="ARBA" id="ARBA00022801"/>
    </source>
</evidence>
<protein>
    <submittedName>
        <fullName evidence="4">Alpha-glucosidase</fullName>
    </submittedName>
</protein>
<dbReference type="Gene3D" id="3.20.20.80">
    <property type="entry name" value="Glycosidases"/>
    <property type="match status" value="1"/>
</dbReference>
<dbReference type="InterPro" id="IPR014756">
    <property type="entry name" value="Ig_E-set"/>
</dbReference>
<evidence type="ECO:0000259" key="3">
    <source>
        <dbReference type="SMART" id="SM00642"/>
    </source>
</evidence>
<dbReference type="CDD" id="cd02857">
    <property type="entry name" value="E_set_CDase_PDE_N"/>
    <property type="match status" value="1"/>
</dbReference>
<dbReference type="SUPFAM" id="SSF51445">
    <property type="entry name" value="(Trans)glycosidases"/>
    <property type="match status" value="1"/>
</dbReference>
<dbReference type="InterPro" id="IPR013783">
    <property type="entry name" value="Ig-like_fold"/>
</dbReference>
<evidence type="ECO:0000256" key="2">
    <source>
        <dbReference type="ARBA" id="ARBA00023295"/>
    </source>
</evidence>